<dbReference type="Proteomes" id="UP000470246">
    <property type="component" value="Unassembled WGS sequence"/>
</dbReference>
<dbReference type="PANTHER" id="PTHR12215:SF10">
    <property type="entry name" value="L-AMINOADIPATE-SEMIALDEHYDE DEHYDROGENASE-PHOSPHOPANTETHEINYL TRANSFERASE"/>
    <property type="match status" value="1"/>
</dbReference>
<proteinExistence type="inferred from homology"/>
<evidence type="ECO:0000256" key="2">
    <source>
        <dbReference type="ARBA" id="ARBA00022679"/>
    </source>
</evidence>
<dbReference type="InterPro" id="IPR037143">
    <property type="entry name" value="4-PPantetheinyl_Trfase_dom_sf"/>
</dbReference>
<accession>A0A7K3VYR7</accession>
<name>A0A7K3VYR7_9ACTN</name>
<organism evidence="4 5">
    <name type="scientific">Geodermatophilus sabuli</name>
    <dbReference type="NCBI Taxonomy" id="1564158"/>
    <lineage>
        <taxon>Bacteria</taxon>
        <taxon>Bacillati</taxon>
        <taxon>Actinomycetota</taxon>
        <taxon>Actinomycetes</taxon>
        <taxon>Geodermatophilales</taxon>
        <taxon>Geodermatophilaceae</taxon>
        <taxon>Geodermatophilus</taxon>
    </lineage>
</organism>
<protein>
    <submittedName>
        <fullName evidence="4">4'-phosphopantetheinyl transferase superfamily protein</fullName>
    </submittedName>
</protein>
<evidence type="ECO:0000313" key="5">
    <source>
        <dbReference type="Proteomes" id="UP000470246"/>
    </source>
</evidence>
<dbReference type="Gene3D" id="3.90.470.20">
    <property type="entry name" value="4'-phosphopantetheinyl transferase domain"/>
    <property type="match status" value="1"/>
</dbReference>
<dbReference type="GO" id="GO:0019878">
    <property type="term" value="P:lysine biosynthetic process via aminoadipic acid"/>
    <property type="evidence" value="ECO:0007669"/>
    <property type="project" value="TreeGrafter"/>
</dbReference>
<dbReference type="InterPro" id="IPR008278">
    <property type="entry name" value="4-PPantetheinyl_Trfase_dom"/>
</dbReference>
<keyword evidence="5" id="KW-1185">Reference proteome</keyword>
<dbReference type="RefSeq" id="WP_163480949.1">
    <property type="nucleotide sequence ID" value="NZ_JAAGWF010000008.1"/>
</dbReference>
<sequence length="224" mass="23242">MLLVTATPVRPGPLDADVALWLVDLAADDDALTAAEARLTPVEVARAHRGTPAVHRRRVLLRAALRSALGSELGIPPGQVPIGTSPAGRPHLAVRGSLLDVSCSASGAVGVVAVGRGRRVGVDVELVAPWSSDVLDEGWLSPGERRALTGLPVTARPLAVTRCWTQKEAVLKATGTGLRADPATVVTPVGRATGAVAGWEIRDVQVPDGWVASLAVTPEEETPR</sequence>
<dbReference type="GO" id="GO:0005829">
    <property type="term" value="C:cytosol"/>
    <property type="evidence" value="ECO:0007669"/>
    <property type="project" value="TreeGrafter"/>
</dbReference>
<keyword evidence="2 4" id="KW-0808">Transferase</keyword>
<comment type="caution">
    <text evidence="4">The sequence shown here is derived from an EMBL/GenBank/DDBJ whole genome shotgun (WGS) entry which is preliminary data.</text>
</comment>
<dbReference type="GO" id="GO:0008897">
    <property type="term" value="F:holo-[acyl-carrier-protein] synthase activity"/>
    <property type="evidence" value="ECO:0007669"/>
    <property type="project" value="InterPro"/>
</dbReference>
<dbReference type="InterPro" id="IPR050559">
    <property type="entry name" value="P-Pant_transferase_sf"/>
</dbReference>
<comment type="similarity">
    <text evidence="1">Belongs to the P-Pant transferase superfamily. Gsp/Sfp/HetI/AcpT family.</text>
</comment>
<dbReference type="AlphaFoldDB" id="A0A7K3VYR7"/>
<reference evidence="4 5" key="1">
    <citation type="submission" date="2020-02" db="EMBL/GenBank/DDBJ databases">
        <title>Geodermatophilus sabuli CPCC 205279 I12A-02694.</title>
        <authorList>
            <person name="Jiang Z."/>
        </authorList>
    </citation>
    <scope>NUCLEOTIDE SEQUENCE [LARGE SCALE GENOMIC DNA]</scope>
    <source>
        <strain evidence="4 5">I12A-02694</strain>
    </source>
</reference>
<evidence type="ECO:0000313" key="4">
    <source>
        <dbReference type="EMBL" id="NEK57776.1"/>
    </source>
</evidence>
<dbReference type="EMBL" id="JAAGWF010000008">
    <property type="protein sequence ID" value="NEK57776.1"/>
    <property type="molecule type" value="Genomic_DNA"/>
</dbReference>
<gene>
    <name evidence="4" type="ORF">GCU56_07815</name>
</gene>
<evidence type="ECO:0000259" key="3">
    <source>
        <dbReference type="Pfam" id="PF01648"/>
    </source>
</evidence>
<dbReference type="PANTHER" id="PTHR12215">
    <property type="entry name" value="PHOSPHOPANTETHEINE TRANSFERASE"/>
    <property type="match status" value="1"/>
</dbReference>
<feature type="domain" description="4'-phosphopantetheinyl transferase" evidence="3">
    <location>
        <begin position="119"/>
        <end position="181"/>
    </location>
</feature>
<dbReference type="SUPFAM" id="SSF56214">
    <property type="entry name" value="4'-phosphopantetheinyl transferase"/>
    <property type="match status" value="2"/>
</dbReference>
<dbReference type="GO" id="GO:0000287">
    <property type="term" value="F:magnesium ion binding"/>
    <property type="evidence" value="ECO:0007669"/>
    <property type="project" value="InterPro"/>
</dbReference>
<dbReference type="Pfam" id="PF01648">
    <property type="entry name" value="ACPS"/>
    <property type="match status" value="1"/>
</dbReference>
<evidence type="ECO:0000256" key="1">
    <source>
        <dbReference type="ARBA" id="ARBA00010990"/>
    </source>
</evidence>